<evidence type="ECO:0000313" key="2">
    <source>
        <dbReference type="EMBL" id="MFD2660404.1"/>
    </source>
</evidence>
<accession>A0ABW5QVP3</accession>
<dbReference type="Proteomes" id="UP001597493">
    <property type="component" value="Unassembled WGS sequence"/>
</dbReference>
<dbReference type="InterPro" id="IPR000719">
    <property type="entry name" value="Prot_kinase_dom"/>
</dbReference>
<organism evidence="2 3">
    <name type="scientific">Paenibacillus thailandensis</name>
    <dbReference type="NCBI Taxonomy" id="393250"/>
    <lineage>
        <taxon>Bacteria</taxon>
        <taxon>Bacillati</taxon>
        <taxon>Bacillota</taxon>
        <taxon>Bacilli</taxon>
        <taxon>Bacillales</taxon>
        <taxon>Paenibacillaceae</taxon>
        <taxon>Paenibacillus</taxon>
    </lineage>
</organism>
<protein>
    <submittedName>
        <fullName evidence="2">Serine/threonine protein kinase</fullName>
    </submittedName>
</protein>
<dbReference type="EMBL" id="JBHUMY010000007">
    <property type="protein sequence ID" value="MFD2660404.1"/>
    <property type="molecule type" value="Genomic_DNA"/>
</dbReference>
<evidence type="ECO:0000259" key="1">
    <source>
        <dbReference type="PROSITE" id="PS50011"/>
    </source>
</evidence>
<evidence type="ECO:0000313" key="3">
    <source>
        <dbReference type="Proteomes" id="UP001597493"/>
    </source>
</evidence>
<dbReference type="PROSITE" id="PS50011">
    <property type="entry name" value="PROTEIN_KINASE_DOM"/>
    <property type="match status" value="1"/>
</dbReference>
<feature type="domain" description="Protein kinase" evidence="1">
    <location>
        <begin position="32"/>
        <end position="295"/>
    </location>
</feature>
<dbReference type="Gene3D" id="1.10.510.10">
    <property type="entry name" value="Transferase(Phosphotransferase) domain 1"/>
    <property type="match status" value="1"/>
</dbReference>
<keyword evidence="2" id="KW-0808">Transferase</keyword>
<gene>
    <name evidence="2" type="ORF">ACFSW5_08965</name>
</gene>
<dbReference type="InterPro" id="IPR011009">
    <property type="entry name" value="Kinase-like_dom_sf"/>
</dbReference>
<dbReference type="RefSeq" id="WP_379271630.1">
    <property type="nucleotide sequence ID" value="NZ_JBHUGT010000022.1"/>
</dbReference>
<name>A0ABW5QVP3_9BACL</name>
<dbReference type="GO" id="GO:0004674">
    <property type="term" value="F:protein serine/threonine kinase activity"/>
    <property type="evidence" value="ECO:0007669"/>
    <property type="project" value="UniProtKB-KW"/>
</dbReference>
<keyword evidence="2" id="KW-0418">Kinase</keyword>
<proteinExistence type="predicted"/>
<dbReference type="SUPFAM" id="SSF56112">
    <property type="entry name" value="Protein kinase-like (PK-like)"/>
    <property type="match status" value="1"/>
</dbReference>
<comment type="caution">
    <text evidence="2">The sequence shown here is derived from an EMBL/GenBank/DDBJ whole genome shotgun (WGS) entry which is preliminary data.</text>
</comment>
<keyword evidence="3" id="KW-1185">Reference proteome</keyword>
<keyword evidence="2" id="KW-0723">Serine/threonine-protein kinase</keyword>
<sequence length="295" mass="34062">MTNHCRIELHDVAFRLQQKHDFHWLEELGRVFAVFDQQDSGNIGFGVESGAGKFFVKYAGAKTLAYSGGEQEAIANLKTAVRLYHELRHPSLVTLVDHFYAGSGYAAIFKWFEGESLHPHWSFPPPDKYTHPDSPYYRFRRLSVEQRLESLDRIFSFHEFVAQNGFVAVDFYDGSLMYDFEKNEIQICDIDLYQRKPFVNTMGRLWGSSRFMSPEEFEFGAPIDERTNVFTMGATAFALLGGELDRSFEKWEAGEALYQVALQAVNPDRMTRYESLTEMKRAWDSALKSSRHGLR</sequence>
<reference evidence="3" key="1">
    <citation type="journal article" date="2019" name="Int. J. Syst. Evol. Microbiol.">
        <title>The Global Catalogue of Microorganisms (GCM) 10K type strain sequencing project: providing services to taxonomists for standard genome sequencing and annotation.</title>
        <authorList>
            <consortium name="The Broad Institute Genomics Platform"/>
            <consortium name="The Broad Institute Genome Sequencing Center for Infectious Disease"/>
            <person name="Wu L."/>
            <person name="Ma J."/>
        </authorList>
    </citation>
    <scope>NUCLEOTIDE SEQUENCE [LARGE SCALE GENOMIC DNA]</scope>
    <source>
        <strain evidence="3">TISTR 1827</strain>
    </source>
</reference>